<proteinExistence type="predicted"/>
<dbReference type="AlphaFoldDB" id="A0A1G2Q4Y9"/>
<organism evidence="2 3">
    <name type="scientific">Candidatus Veblenbacteria bacterium RIFOXYB1_FULL_43_13</name>
    <dbReference type="NCBI Taxonomy" id="1802426"/>
    <lineage>
        <taxon>Bacteria</taxon>
        <taxon>Candidatus Vebleniibacteriota</taxon>
    </lineage>
</organism>
<feature type="transmembrane region" description="Helical" evidence="1">
    <location>
        <begin position="26"/>
        <end position="47"/>
    </location>
</feature>
<evidence type="ECO:0000313" key="3">
    <source>
        <dbReference type="Proteomes" id="UP000177575"/>
    </source>
</evidence>
<reference evidence="2 3" key="1">
    <citation type="journal article" date="2016" name="Nat. Commun.">
        <title>Thousands of microbial genomes shed light on interconnected biogeochemical processes in an aquifer system.</title>
        <authorList>
            <person name="Anantharaman K."/>
            <person name="Brown C.T."/>
            <person name="Hug L.A."/>
            <person name="Sharon I."/>
            <person name="Castelle C.J."/>
            <person name="Probst A.J."/>
            <person name="Thomas B.C."/>
            <person name="Singh A."/>
            <person name="Wilkins M.J."/>
            <person name="Karaoz U."/>
            <person name="Brodie E.L."/>
            <person name="Williams K.H."/>
            <person name="Hubbard S.S."/>
            <person name="Banfield J.F."/>
        </authorList>
    </citation>
    <scope>NUCLEOTIDE SEQUENCE [LARGE SCALE GENOMIC DNA]</scope>
</reference>
<comment type="caution">
    <text evidence="2">The sequence shown here is derived from an EMBL/GenBank/DDBJ whole genome shotgun (WGS) entry which is preliminary data.</text>
</comment>
<keyword evidence="1" id="KW-0472">Membrane</keyword>
<protein>
    <submittedName>
        <fullName evidence="2">Uncharacterized protein</fullName>
    </submittedName>
</protein>
<dbReference type="EMBL" id="MHTC01000010">
    <property type="protein sequence ID" value="OHA55640.1"/>
    <property type="molecule type" value="Genomic_DNA"/>
</dbReference>
<dbReference type="Proteomes" id="UP000177575">
    <property type="component" value="Unassembled WGS sequence"/>
</dbReference>
<name>A0A1G2Q4Y9_9BACT</name>
<accession>A0A1G2Q4Y9</accession>
<evidence type="ECO:0000313" key="2">
    <source>
        <dbReference type="EMBL" id="OHA55640.1"/>
    </source>
</evidence>
<keyword evidence="1" id="KW-0812">Transmembrane</keyword>
<gene>
    <name evidence="2" type="ORF">A2388_02720</name>
</gene>
<sequence length="195" mass="20254">MQQSAAADQSNNPLANLPGGLNQKKLIIIVVAVVVLGGLGMLVRGMFSRNIAENMAENAIERATGGKVDVDYKGDDTVTYKSDEGSFQAGENVSLPSDWPSDVPVMSGAKISYAGSSNPSTGAPGASVMFTTSKSASEVAAYYNSQLVDEGWTIESTANMGSSSVVSAKKGERTVGLYIIESEGMTSVTIGVQNE</sequence>
<keyword evidence="1" id="KW-1133">Transmembrane helix</keyword>
<evidence type="ECO:0000256" key="1">
    <source>
        <dbReference type="SAM" id="Phobius"/>
    </source>
</evidence>